<evidence type="ECO:0000259" key="2">
    <source>
        <dbReference type="PROSITE" id="PS50883"/>
    </source>
</evidence>
<dbReference type="CDD" id="cd01949">
    <property type="entry name" value="GGDEF"/>
    <property type="match status" value="1"/>
</dbReference>
<dbReference type="PROSITE" id="PS50885">
    <property type="entry name" value="HAMP"/>
    <property type="match status" value="1"/>
</dbReference>
<dbReference type="PROSITE" id="PS50883">
    <property type="entry name" value="EAL"/>
    <property type="match status" value="1"/>
</dbReference>
<comment type="caution">
    <text evidence="5">The sequence shown here is derived from an EMBL/GenBank/DDBJ whole genome shotgun (WGS) entry which is preliminary data.</text>
</comment>
<keyword evidence="1" id="KW-1133">Transmembrane helix</keyword>
<dbReference type="PANTHER" id="PTHR44757">
    <property type="entry name" value="DIGUANYLATE CYCLASE DGCP"/>
    <property type="match status" value="1"/>
</dbReference>
<proteinExistence type="predicted"/>
<evidence type="ECO:0000313" key="5">
    <source>
        <dbReference type="EMBL" id="MCV2401865.1"/>
    </source>
</evidence>
<dbReference type="SUPFAM" id="SSF141868">
    <property type="entry name" value="EAL domain-like"/>
    <property type="match status" value="1"/>
</dbReference>
<dbReference type="PANTHER" id="PTHR44757:SF2">
    <property type="entry name" value="BIOFILM ARCHITECTURE MAINTENANCE PROTEIN MBAA"/>
    <property type="match status" value="1"/>
</dbReference>
<dbReference type="SMART" id="SM00267">
    <property type="entry name" value="GGDEF"/>
    <property type="match status" value="1"/>
</dbReference>
<evidence type="ECO:0000256" key="1">
    <source>
        <dbReference type="SAM" id="Phobius"/>
    </source>
</evidence>
<dbReference type="EMBL" id="JAOVZB010000001">
    <property type="protein sequence ID" value="MCV2401865.1"/>
    <property type="molecule type" value="Genomic_DNA"/>
</dbReference>
<dbReference type="InterPro" id="IPR043128">
    <property type="entry name" value="Rev_trsase/Diguanyl_cyclase"/>
</dbReference>
<dbReference type="InterPro" id="IPR003660">
    <property type="entry name" value="HAMP_dom"/>
</dbReference>
<dbReference type="NCBIfam" id="TIGR00254">
    <property type="entry name" value="GGDEF"/>
    <property type="match status" value="1"/>
</dbReference>
<gene>
    <name evidence="5" type="ORF">OFY17_03100</name>
</gene>
<dbReference type="InterPro" id="IPR029787">
    <property type="entry name" value="Nucleotide_cyclase"/>
</dbReference>
<dbReference type="PROSITE" id="PS50887">
    <property type="entry name" value="GGDEF"/>
    <property type="match status" value="1"/>
</dbReference>
<feature type="domain" description="GGDEF" evidence="4">
    <location>
        <begin position="418"/>
        <end position="551"/>
    </location>
</feature>
<dbReference type="SMART" id="SM00052">
    <property type="entry name" value="EAL"/>
    <property type="match status" value="1"/>
</dbReference>
<dbReference type="SUPFAM" id="SSF55073">
    <property type="entry name" value="Nucleotide cyclase"/>
    <property type="match status" value="1"/>
</dbReference>
<dbReference type="Gene3D" id="3.30.70.270">
    <property type="match status" value="1"/>
</dbReference>
<accession>A0ABT2YPR8</accession>
<keyword evidence="6" id="KW-1185">Reference proteome</keyword>
<dbReference type="Gene3D" id="6.10.340.10">
    <property type="match status" value="1"/>
</dbReference>
<feature type="transmembrane region" description="Helical" evidence="1">
    <location>
        <begin position="12"/>
        <end position="35"/>
    </location>
</feature>
<evidence type="ECO:0000259" key="3">
    <source>
        <dbReference type="PROSITE" id="PS50885"/>
    </source>
</evidence>
<dbReference type="InterPro" id="IPR000160">
    <property type="entry name" value="GGDEF_dom"/>
</dbReference>
<dbReference type="Pfam" id="PF00990">
    <property type="entry name" value="GGDEF"/>
    <property type="match status" value="1"/>
</dbReference>
<name>A0ABT2YPR8_9GAMM</name>
<keyword evidence="1" id="KW-0472">Membrane</keyword>
<dbReference type="InterPro" id="IPR052155">
    <property type="entry name" value="Biofilm_reg_signaling"/>
</dbReference>
<dbReference type="SMART" id="SM00304">
    <property type="entry name" value="HAMP"/>
    <property type="match status" value="1"/>
</dbReference>
<organism evidence="5 6">
    <name type="scientific">Marinomonas sargassi</name>
    <dbReference type="NCBI Taxonomy" id="2984494"/>
    <lineage>
        <taxon>Bacteria</taxon>
        <taxon>Pseudomonadati</taxon>
        <taxon>Pseudomonadota</taxon>
        <taxon>Gammaproteobacteria</taxon>
        <taxon>Oceanospirillales</taxon>
        <taxon>Oceanospirillaceae</taxon>
        <taxon>Marinomonas</taxon>
    </lineage>
</organism>
<evidence type="ECO:0000259" key="4">
    <source>
        <dbReference type="PROSITE" id="PS50887"/>
    </source>
</evidence>
<reference evidence="5 6" key="1">
    <citation type="submission" date="2022-10" db="EMBL/GenBank/DDBJ databases">
        <title>Marinomonas transparenta sp. nov. and Marinomonas sargassi sp. nov., isolated from marine alga (Sargassum natans (L.) Gaillon).</title>
        <authorList>
            <person name="Wang Y."/>
        </authorList>
    </citation>
    <scope>NUCLEOTIDE SEQUENCE [LARGE SCALE GENOMIC DNA]</scope>
    <source>
        <strain evidence="5 6">C2222</strain>
    </source>
</reference>
<dbReference type="InterPro" id="IPR001633">
    <property type="entry name" value="EAL_dom"/>
</dbReference>
<sequence length="817" mass="93707">MKFTDLTLTKRLIFSNLLSIFIISFAILIVIRSLYYVESTLNTQAHERIRVLAENSDISRRMLKLVSRIELLEQNFLLNDKTFAEEAAYINQELRDLRELSIHHDLDEKMGLFINNFQRFFGGSLALNRVLKQVQEIDLLIIKQIDELELLTEDKTVPSIENSWALYNQRSAIPKLRESFFSAGKLIGNLHSRITPEVENSLLAEIEKELAFFQLQLEEMRFSTPALKRKHQEITHNLYQLTTTLWRMKANLDRRRVVTKELLLAQSDLLSSVELIEKEVQADALELTQQLEEEISQSRFNAVFISVFACLLSILLVNLVVKRHIRKPLDDLRAGFKRVQSDMTNKPINLNRVDEWADIENAFNEMALRLFDTYTELKEEKKSFDYLAHHDPLTGLANRLLGTDRLHQEIKKASLQDTSFLLLYLDIDEFKTINDSLGHKSGDNLLIHVSTTLKELVHGIGHVSRMGGDEFMILIDDATTVREEGRVLKQINGALRQAYYIDGKSVFVSSSIGVCRYPDHGHDEATLIRNADTAMYHAKRNGKDQYRIYTDNMTLEVTDLVETSTALRQAIQNDELVVHLQPKMDIRTLEVTGAEALVRWNHPSLGLLQPFDFLEVAEKTDLINEIDKWVFKKVAVLISQWQKQGVNIDGMLFAVNFSARMFYMPDLAEQLQEILNGTDCKPQQIILEITERDMMRDSATCEQMINQLRSQGYQIAIDDFGMGYSSLSVVKNLSADYVKIDRSFVQDLATSRLDYEIVSAVLKFADVLGLSVIAEGVESQTHLDKLLELGCTKAQGYFFAKPLPVEDWLAFLLKNKN</sequence>
<dbReference type="RefSeq" id="WP_263529238.1">
    <property type="nucleotide sequence ID" value="NZ_JAOVZB010000001.1"/>
</dbReference>
<dbReference type="InterPro" id="IPR035919">
    <property type="entry name" value="EAL_sf"/>
</dbReference>
<dbReference type="Proteomes" id="UP001209713">
    <property type="component" value="Unassembled WGS sequence"/>
</dbReference>
<feature type="domain" description="HAMP" evidence="3">
    <location>
        <begin position="323"/>
        <end position="375"/>
    </location>
</feature>
<protein>
    <submittedName>
        <fullName evidence="5">EAL domain-containing protein</fullName>
    </submittedName>
</protein>
<evidence type="ECO:0000313" key="6">
    <source>
        <dbReference type="Proteomes" id="UP001209713"/>
    </source>
</evidence>
<dbReference type="Pfam" id="PF00563">
    <property type="entry name" value="EAL"/>
    <property type="match status" value="1"/>
</dbReference>
<dbReference type="Gene3D" id="3.20.20.450">
    <property type="entry name" value="EAL domain"/>
    <property type="match status" value="1"/>
</dbReference>
<keyword evidence="1" id="KW-0812">Transmembrane</keyword>
<dbReference type="CDD" id="cd01948">
    <property type="entry name" value="EAL"/>
    <property type="match status" value="1"/>
</dbReference>
<feature type="domain" description="EAL" evidence="2">
    <location>
        <begin position="560"/>
        <end position="816"/>
    </location>
</feature>